<feature type="signal peptide" evidence="1">
    <location>
        <begin position="1"/>
        <end position="19"/>
    </location>
</feature>
<dbReference type="AlphaFoldDB" id="A0A1J1HLM4"/>
<dbReference type="EMBL" id="CVRI01000010">
    <property type="protein sequence ID" value="CRK88960.1"/>
    <property type="molecule type" value="Genomic_DNA"/>
</dbReference>
<keyword evidence="1" id="KW-0732">Signal</keyword>
<evidence type="ECO:0000256" key="1">
    <source>
        <dbReference type="SAM" id="SignalP"/>
    </source>
</evidence>
<name>A0A1J1HLM4_9DIPT</name>
<evidence type="ECO:0000313" key="2">
    <source>
        <dbReference type="EMBL" id="CRK88960.1"/>
    </source>
</evidence>
<protein>
    <submittedName>
        <fullName evidence="2">CLUMA_CG002741, isoform A</fullName>
    </submittedName>
</protein>
<gene>
    <name evidence="2" type="ORF">CLUMA_CG002741</name>
</gene>
<accession>A0A1J1HLM4</accession>
<keyword evidence="3" id="KW-1185">Reference proteome</keyword>
<feature type="chain" id="PRO_5012339666" evidence="1">
    <location>
        <begin position="20"/>
        <end position="77"/>
    </location>
</feature>
<sequence>MRFTINVLFGVCFVPCLKAAKTNNSLKIYPKPVGKMDRKLICSWKPTHWEDCYEIQKIVQNHEAKKEEVEIRSFNLL</sequence>
<proteinExistence type="predicted"/>
<dbReference type="Proteomes" id="UP000183832">
    <property type="component" value="Unassembled WGS sequence"/>
</dbReference>
<organism evidence="2 3">
    <name type="scientific">Clunio marinus</name>
    <dbReference type="NCBI Taxonomy" id="568069"/>
    <lineage>
        <taxon>Eukaryota</taxon>
        <taxon>Metazoa</taxon>
        <taxon>Ecdysozoa</taxon>
        <taxon>Arthropoda</taxon>
        <taxon>Hexapoda</taxon>
        <taxon>Insecta</taxon>
        <taxon>Pterygota</taxon>
        <taxon>Neoptera</taxon>
        <taxon>Endopterygota</taxon>
        <taxon>Diptera</taxon>
        <taxon>Nematocera</taxon>
        <taxon>Chironomoidea</taxon>
        <taxon>Chironomidae</taxon>
        <taxon>Clunio</taxon>
    </lineage>
</organism>
<reference evidence="2 3" key="1">
    <citation type="submission" date="2015-04" db="EMBL/GenBank/DDBJ databases">
        <authorList>
            <person name="Syromyatnikov M.Y."/>
            <person name="Popov V.N."/>
        </authorList>
    </citation>
    <scope>NUCLEOTIDE SEQUENCE [LARGE SCALE GENOMIC DNA]</scope>
</reference>
<evidence type="ECO:0000313" key="3">
    <source>
        <dbReference type="Proteomes" id="UP000183832"/>
    </source>
</evidence>